<dbReference type="RefSeq" id="WP_111146224.1">
    <property type="nucleotide sequence ID" value="NZ_QKRB01000041.1"/>
</dbReference>
<comment type="catalytic activity">
    <reaction evidence="18 19">
        <text>alpha-ribazole 5'-phosphate + adenosylcob(III)inamide-GDP = adenosylcob(III)alamin 5'-phosphate + GMP + H(+)</text>
        <dbReference type="Rhea" id="RHEA:23560"/>
        <dbReference type="ChEBI" id="CHEBI:15378"/>
        <dbReference type="ChEBI" id="CHEBI:57918"/>
        <dbReference type="ChEBI" id="CHEBI:58115"/>
        <dbReference type="ChEBI" id="CHEBI:60487"/>
        <dbReference type="ChEBI" id="CHEBI:60493"/>
        <dbReference type="EC" id="2.7.8.26"/>
    </reaction>
</comment>
<evidence type="ECO:0000256" key="9">
    <source>
        <dbReference type="ARBA" id="ARBA00022679"/>
    </source>
</evidence>
<evidence type="ECO:0000256" key="18">
    <source>
        <dbReference type="ARBA" id="ARBA00049504"/>
    </source>
</evidence>
<keyword evidence="7 19" id="KW-1003">Cell membrane</keyword>
<comment type="function">
    <text evidence="14 19">Joins adenosylcobinamide-GDP and alpha-ribazole to generate adenosylcobalamin (Ado-cobalamin). Also synthesizes adenosylcobalamin 5'-phosphate from adenosylcobinamide-GDP and alpha-ribazole 5'-phosphate.</text>
</comment>
<reference evidence="20 21" key="1">
    <citation type="submission" date="2018-06" db="EMBL/GenBank/DDBJ databases">
        <title>Paenibacillus imtechensis sp. nov.</title>
        <authorList>
            <person name="Pinnaka A.K."/>
            <person name="Singh H."/>
            <person name="Kaur M."/>
        </authorList>
    </citation>
    <scope>NUCLEOTIDE SEQUENCE [LARGE SCALE GENOMIC DNA]</scope>
    <source>
        <strain evidence="20 21">SMB1</strain>
    </source>
</reference>
<organism evidence="20 21">
    <name type="scientific">Paenibacillus sambharensis</name>
    <dbReference type="NCBI Taxonomy" id="1803190"/>
    <lineage>
        <taxon>Bacteria</taxon>
        <taxon>Bacillati</taxon>
        <taxon>Bacillota</taxon>
        <taxon>Bacilli</taxon>
        <taxon>Bacillales</taxon>
        <taxon>Paenibacillaceae</taxon>
        <taxon>Paenibacillus</taxon>
    </lineage>
</organism>
<evidence type="ECO:0000256" key="5">
    <source>
        <dbReference type="ARBA" id="ARBA00013200"/>
    </source>
</evidence>
<keyword evidence="10 19" id="KW-0812">Transmembrane</keyword>
<comment type="subcellular location">
    <subcellularLocation>
        <location evidence="2 19">Cell membrane</location>
        <topology evidence="2 19">Multi-pass membrane protein</topology>
    </subcellularLocation>
</comment>
<evidence type="ECO:0000256" key="7">
    <source>
        <dbReference type="ARBA" id="ARBA00022475"/>
    </source>
</evidence>
<keyword evidence="9 19" id="KW-0808">Transferase</keyword>
<keyword evidence="12 19" id="KW-1133">Transmembrane helix</keyword>
<dbReference type="GO" id="GO:0051073">
    <property type="term" value="F:adenosylcobinamide-GDP ribazoletransferase activity"/>
    <property type="evidence" value="ECO:0007669"/>
    <property type="project" value="UniProtKB-UniRule"/>
</dbReference>
<comment type="similarity">
    <text evidence="4 19">Belongs to the CobS family.</text>
</comment>
<evidence type="ECO:0000256" key="15">
    <source>
        <dbReference type="ARBA" id="ARBA00032605"/>
    </source>
</evidence>
<feature type="transmembrane region" description="Helical" evidence="19">
    <location>
        <begin position="115"/>
        <end position="138"/>
    </location>
</feature>
<dbReference type="PANTHER" id="PTHR34148:SF1">
    <property type="entry name" value="ADENOSYLCOBINAMIDE-GDP RIBAZOLETRANSFERASE"/>
    <property type="match status" value="1"/>
</dbReference>
<evidence type="ECO:0000256" key="13">
    <source>
        <dbReference type="ARBA" id="ARBA00023136"/>
    </source>
</evidence>
<dbReference type="GO" id="GO:0005886">
    <property type="term" value="C:plasma membrane"/>
    <property type="evidence" value="ECO:0007669"/>
    <property type="project" value="UniProtKB-SubCell"/>
</dbReference>
<evidence type="ECO:0000256" key="6">
    <source>
        <dbReference type="ARBA" id="ARBA00015850"/>
    </source>
</evidence>
<comment type="catalytic activity">
    <reaction evidence="17 19">
        <text>alpha-ribazole + adenosylcob(III)inamide-GDP = adenosylcob(III)alamin + GMP + H(+)</text>
        <dbReference type="Rhea" id="RHEA:16049"/>
        <dbReference type="ChEBI" id="CHEBI:10329"/>
        <dbReference type="ChEBI" id="CHEBI:15378"/>
        <dbReference type="ChEBI" id="CHEBI:18408"/>
        <dbReference type="ChEBI" id="CHEBI:58115"/>
        <dbReference type="ChEBI" id="CHEBI:60487"/>
        <dbReference type="EC" id="2.7.8.26"/>
    </reaction>
</comment>
<evidence type="ECO:0000313" key="21">
    <source>
        <dbReference type="Proteomes" id="UP000249522"/>
    </source>
</evidence>
<dbReference type="OrthoDB" id="9794626at2"/>
<evidence type="ECO:0000256" key="16">
    <source>
        <dbReference type="ARBA" id="ARBA00032853"/>
    </source>
</evidence>
<comment type="pathway">
    <text evidence="3 19">Cofactor biosynthesis; adenosylcobalamin biosynthesis; adenosylcobalamin from cob(II)yrinate a,c-diamide: step 7/7.</text>
</comment>
<gene>
    <name evidence="19" type="primary">cobS</name>
    <name evidence="20" type="ORF">DNH61_08445</name>
</gene>
<proteinExistence type="inferred from homology"/>
<keyword evidence="13 19" id="KW-0472">Membrane</keyword>
<dbReference type="Proteomes" id="UP000249522">
    <property type="component" value="Unassembled WGS sequence"/>
</dbReference>
<comment type="caution">
    <text evidence="20">The sequence shown here is derived from an EMBL/GenBank/DDBJ whole genome shotgun (WGS) entry which is preliminary data.</text>
</comment>
<dbReference type="Pfam" id="PF02654">
    <property type="entry name" value="CobS"/>
    <property type="match status" value="1"/>
</dbReference>
<accession>A0A2W1LAH5</accession>
<dbReference type="HAMAP" id="MF_00719">
    <property type="entry name" value="CobS"/>
    <property type="match status" value="1"/>
</dbReference>
<keyword evidence="8 19" id="KW-0169">Cobalamin biosynthesis</keyword>
<dbReference type="InterPro" id="IPR003805">
    <property type="entry name" value="CobS"/>
</dbReference>
<evidence type="ECO:0000256" key="12">
    <source>
        <dbReference type="ARBA" id="ARBA00022989"/>
    </source>
</evidence>
<evidence type="ECO:0000256" key="1">
    <source>
        <dbReference type="ARBA" id="ARBA00001946"/>
    </source>
</evidence>
<evidence type="ECO:0000256" key="17">
    <source>
        <dbReference type="ARBA" id="ARBA00048623"/>
    </source>
</evidence>
<dbReference type="GO" id="GO:0009236">
    <property type="term" value="P:cobalamin biosynthetic process"/>
    <property type="evidence" value="ECO:0007669"/>
    <property type="project" value="UniProtKB-UniRule"/>
</dbReference>
<feature type="transmembrane region" description="Helical" evidence="19">
    <location>
        <begin position="41"/>
        <end position="61"/>
    </location>
</feature>
<keyword evidence="11 19" id="KW-0460">Magnesium</keyword>
<evidence type="ECO:0000256" key="14">
    <source>
        <dbReference type="ARBA" id="ARBA00025228"/>
    </source>
</evidence>
<keyword evidence="21" id="KW-1185">Reference proteome</keyword>
<evidence type="ECO:0000256" key="10">
    <source>
        <dbReference type="ARBA" id="ARBA00022692"/>
    </source>
</evidence>
<dbReference type="PANTHER" id="PTHR34148">
    <property type="entry name" value="ADENOSYLCOBINAMIDE-GDP RIBAZOLETRANSFERASE"/>
    <property type="match status" value="1"/>
</dbReference>
<sequence>MAVAALKSALQGLVMAVQFLTRFPVPVAVPFDQRTAAWSTLFFPVSGALIGLTAGGTAWLLAEWLPVLPAAVIITGLWTMLTGGLHMDGWMDTADGVLSHRSRERMLEIMKDSRVGAMGVIAAVLLLLFKFAAIAALLEIGRSLAAAAVLACVPVWSRWWMTVSIAGWPHARTEGLGQLYQKVGFKHASASAVTGLVVTAAIMMLAGRADLPGIYGWNAEISSGAGNVGAAGSIWLSLLQWPLLAVLFGLPLAWWLARKLGGQTGDTYGAQNEWVEAGLLLAAVIALSPA</sequence>
<feature type="transmembrane region" description="Helical" evidence="19">
    <location>
        <begin position="188"/>
        <end position="207"/>
    </location>
</feature>
<comment type="cofactor">
    <cofactor evidence="1 19">
        <name>Mg(2+)</name>
        <dbReference type="ChEBI" id="CHEBI:18420"/>
    </cofactor>
</comment>
<evidence type="ECO:0000256" key="11">
    <source>
        <dbReference type="ARBA" id="ARBA00022842"/>
    </source>
</evidence>
<feature type="transmembrane region" description="Helical" evidence="19">
    <location>
        <begin position="238"/>
        <end position="257"/>
    </location>
</feature>
<evidence type="ECO:0000256" key="8">
    <source>
        <dbReference type="ARBA" id="ARBA00022573"/>
    </source>
</evidence>
<evidence type="ECO:0000256" key="4">
    <source>
        <dbReference type="ARBA" id="ARBA00010561"/>
    </source>
</evidence>
<evidence type="ECO:0000256" key="19">
    <source>
        <dbReference type="HAMAP-Rule" id="MF_00719"/>
    </source>
</evidence>
<evidence type="ECO:0000313" key="20">
    <source>
        <dbReference type="EMBL" id="PZD96226.1"/>
    </source>
</evidence>
<dbReference type="EC" id="2.7.8.26" evidence="5 19"/>
<evidence type="ECO:0000256" key="2">
    <source>
        <dbReference type="ARBA" id="ARBA00004651"/>
    </source>
</evidence>
<dbReference type="UniPathway" id="UPA00148">
    <property type="reaction ID" value="UER00238"/>
</dbReference>
<dbReference type="AlphaFoldDB" id="A0A2W1LAH5"/>
<feature type="transmembrane region" description="Helical" evidence="19">
    <location>
        <begin position="67"/>
        <end position="85"/>
    </location>
</feature>
<dbReference type="EMBL" id="QKRB01000041">
    <property type="protein sequence ID" value="PZD96226.1"/>
    <property type="molecule type" value="Genomic_DNA"/>
</dbReference>
<protein>
    <recommendedName>
        <fullName evidence="6 19">Adenosylcobinamide-GDP ribazoletransferase</fullName>
        <ecNumber evidence="5 19">2.7.8.26</ecNumber>
    </recommendedName>
    <alternativeName>
        <fullName evidence="16 19">Cobalamin synthase</fullName>
    </alternativeName>
    <alternativeName>
        <fullName evidence="15 19">Cobalamin-5'-phosphate synthase</fullName>
    </alternativeName>
</protein>
<name>A0A2W1LAH5_9BACL</name>
<evidence type="ECO:0000256" key="3">
    <source>
        <dbReference type="ARBA" id="ARBA00004663"/>
    </source>
</evidence>
<dbReference type="GO" id="GO:0008818">
    <property type="term" value="F:cobalamin 5'-phosphate synthase activity"/>
    <property type="evidence" value="ECO:0007669"/>
    <property type="project" value="UniProtKB-UniRule"/>
</dbReference>